<proteinExistence type="predicted"/>
<dbReference type="SUPFAM" id="SSF53098">
    <property type="entry name" value="Ribonuclease H-like"/>
    <property type="match status" value="1"/>
</dbReference>
<dbReference type="OMA" id="QVAKHNE"/>
<dbReference type="InterPro" id="IPR025398">
    <property type="entry name" value="DUF4371"/>
</dbReference>
<organism evidence="2 3">
    <name type="scientific">Cynoglossus semilaevis</name>
    <name type="common">Tongue sole</name>
    <dbReference type="NCBI Taxonomy" id="244447"/>
    <lineage>
        <taxon>Eukaryota</taxon>
        <taxon>Metazoa</taxon>
        <taxon>Chordata</taxon>
        <taxon>Craniata</taxon>
        <taxon>Vertebrata</taxon>
        <taxon>Euteleostomi</taxon>
        <taxon>Actinopterygii</taxon>
        <taxon>Neopterygii</taxon>
        <taxon>Teleostei</taxon>
        <taxon>Neoteleostei</taxon>
        <taxon>Acanthomorphata</taxon>
        <taxon>Carangaria</taxon>
        <taxon>Pleuronectiformes</taxon>
        <taxon>Pleuronectoidei</taxon>
        <taxon>Cynoglossidae</taxon>
        <taxon>Cynoglossinae</taxon>
        <taxon>Cynoglossus</taxon>
    </lineage>
</organism>
<evidence type="ECO:0000259" key="1">
    <source>
        <dbReference type="Pfam" id="PF14291"/>
    </source>
</evidence>
<dbReference type="AlphaFoldDB" id="A0A3P8UM16"/>
<dbReference type="InParanoid" id="A0A3P8UM16"/>
<dbReference type="PANTHER" id="PTHR45749:SF28">
    <property type="entry name" value="ZINC FINGER MYM-TYPE PROTEIN 1-LIKE-RELATED"/>
    <property type="match status" value="1"/>
</dbReference>
<evidence type="ECO:0000313" key="2">
    <source>
        <dbReference type="Ensembl" id="ENSCSEP00000003432.1"/>
    </source>
</evidence>
<dbReference type="STRING" id="244447.ENSCSEP00000003432"/>
<dbReference type="InterPro" id="IPR012337">
    <property type="entry name" value="RNaseH-like_sf"/>
</dbReference>
<dbReference type="Ensembl" id="ENSCSET00000003477.1">
    <property type="protein sequence ID" value="ENSCSEP00000003432.1"/>
    <property type="gene ID" value="ENSCSEG00000002255.1"/>
</dbReference>
<feature type="domain" description="DUF4371" evidence="1">
    <location>
        <begin position="47"/>
        <end position="225"/>
    </location>
</feature>
<sequence length="614" mass="69815">MLRNKKKSTHIQSQISLKTFGNSRIDLAVDEQRRLNVSVHNAKVKENREILKDLITATCFLAKQELAFGGNDERANSSNRGNYVELLHAFAEKDERLARHLKTSAVFSGLLNRIQNDLIEAVAEVIRKDIKKEVSAASFVAVEVDETTDITNKAQISVVLRYVTLKSDACEVKEAFLGFGDVSDDRRAPAIAAYVLGVLEEYKCVEKLVAQTYGGAAVMGSELNGVQAKIKEKVPEAMFTHSYAHKLNLVLMDSAKCMPEIRTFFQTVEGLGTFFSKSTKRTHLLDDVVKRRLPRAAPPRWSSNSRMLQIISMHLSDLCAVFRIINEKPGSWDNETLMMAAGYDRWLSKTSTCFYLMAYEGVFMETDALFKVLQDKVMDHGYCCARIRDTLSVIEHMRQEFDIFYEKYEQKCNALGLTDGGSKQSAREEKKRMYYNILDNVGVQLKARIDHFSELAFLDLVDFAKIHEMSHHMDDTKLQSLSKYARFFDFVRLKADLVGLYSSPSLRNVCQSPGQLLSFLAQKDLIQTVPEATKLLQLALTHPATTSVERSFSASKRLETYSRKRADHGRLSSLAIIAIEAERLSKLRANKEDFYNQVIELFVEKDQRMDFIYK</sequence>
<reference evidence="2 3" key="1">
    <citation type="journal article" date="2014" name="Nat. Genet.">
        <title>Whole-genome sequence of a flatfish provides insights into ZW sex chromosome evolution and adaptation to a benthic lifestyle.</title>
        <authorList>
            <person name="Chen S."/>
            <person name="Zhang G."/>
            <person name="Shao C."/>
            <person name="Huang Q."/>
            <person name="Liu G."/>
            <person name="Zhang P."/>
            <person name="Song W."/>
            <person name="An N."/>
            <person name="Chalopin D."/>
            <person name="Volff J.N."/>
            <person name="Hong Y."/>
            <person name="Li Q."/>
            <person name="Sha Z."/>
            <person name="Zhou H."/>
            <person name="Xie M."/>
            <person name="Yu Q."/>
            <person name="Liu Y."/>
            <person name="Xiang H."/>
            <person name="Wang N."/>
            <person name="Wu K."/>
            <person name="Yang C."/>
            <person name="Zhou Q."/>
            <person name="Liao X."/>
            <person name="Yang L."/>
            <person name="Hu Q."/>
            <person name="Zhang J."/>
            <person name="Meng L."/>
            <person name="Jin L."/>
            <person name="Tian Y."/>
            <person name="Lian J."/>
            <person name="Yang J."/>
            <person name="Miao G."/>
            <person name="Liu S."/>
            <person name="Liang Z."/>
            <person name="Yan F."/>
            <person name="Li Y."/>
            <person name="Sun B."/>
            <person name="Zhang H."/>
            <person name="Zhang J."/>
            <person name="Zhu Y."/>
            <person name="Du M."/>
            <person name="Zhao Y."/>
            <person name="Schartl M."/>
            <person name="Tang Q."/>
            <person name="Wang J."/>
        </authorList>
    </citation>
    <scope>NUCLEOTIDE SEQUENCE</scope>
</reference>
<dbReference type="Proteomes" id="UP000265120">
    <property type="component" value="Chromosome 14"/>
</dbReference>
<dbReference type="Pfam" id="PF14291">
    <property type="entry name" value="DUF4371"/>
    <property type="match status" value="1"/>
</dbReference>
<reference evidence="2" key="3">
    <citation type="submission" date="2025-09" db="UniProtKB">
        <authorList>
            <consortium name="Ensembl"/>
        </authorList>
    </citation>
    <scope>IDENTIFICATION</scope>
</reference>
<keyword evidence="3" id="KW-1185">Reference proteome</keyword>
<name>A0A3P8UM16_CYNSE</name>
<accession>A0A3P8UM16</accession>
<dbReference type="GeneTree" id="ENSGT00940000164001"/>
<protein>
    <recommendedName>
        <fullName evidence="1">DUF4371 domain-containing protein</fullName>
    </recommendedName>
</protein>
<dbReference type="PANTHER" id="PTHR45749">
    <property type="match status" value="1"/>
</dbReference>
<evidence type="ECO:0000313" key="3">
    <source>
        <dbReference type="Proteomes" id="UP000265120"/>
    </source>
</evidence>
<reference evidence="2" key="2">
    <citation type="submission" date="2025-08" db="UniProtKB">
        <authorList>
            <consortium name="Ensembl"/>
        </authorList>
    </citation>
    <scope>IDENTIFICATION</scope>
</reference>